<dbReference type="Proteomes" id="UP000321181">
    <property type="component" value="Unassembled WGS sequence"/>
</dbReference>
<dbReference type="InterPro" id="IPR037523">
    <property type="entry name" value="VOC_core"/>
</dbReference>
<evidence type="ECO:0000313" key="2">
    <source>
        <dbReference type="EMBL" id="GEO33005.1"/>
    </source>
</evidence>
<keyword evidence="3" id="KW-1185">Reference proteome</keyword>
<sequence>MIGRLGTVVLDCPDPRAAADFYAAVLGLEVIGVEPDWVDIGPAPGGDGPRLSFQLAPDNPAPTWPDPTVPQQLHLDIAVDDIAVAQEKVLALGARLVSDDHGTWRVYADPAGHPFCLTFE</sequence>
<organism evidence="2 3">
    <name type="scientific">Cellulomonas aerilata</name>
    <dbReference type="NCBI Taxonomy" id="515326"/>
    <lineage>
        <taxon>Bacteria</taxon>
        <taxon>Bacillati</taxon>
        <taxon>Actinomycetota</taxon>
        <taxon>Actinomycetes</taxon>
        <taxon>Micrococcales</taxon>
        <taxon>Cellulomonadaceae</taxon>
        <taxon>Cellulomonas</taxon>
    </lineage>
</organism>
<dbReference type="PANTHER" id="PTHR35908:SF1">
    <property type="entry name" value="CONSERVED PROTEIN"/>
    <property type="match status" value="1"/>
</dbReference>
<dbReference type="PROSITE" id="PS51819">
    <property type="entry name" value="VOC"/>
    <property type="match status" value="1"/>
</dbReference>
<dbReference type="OrthoDB" id="1645442at2"/>
<dbReference type="SUPFAM" id="SSF54593">
    <property type="entry name" value="Glyoxalase/Bleomycin resistance protein/Dihydroxybiphenyl dioxygenase"/>
    <property type="match status" value="1"/>
</dbReference>
<dbReference type="CDD" id="cd06587">
    <property type="entry name" value="VOC"/>
    <property type="match status" value="1"/>
</dbReference>
<dbReference type="InterPro" id="IPR041581">
    <property type="entry name" value="Glyoxalase_6"/>
</dbReference>
<evidence type="ECO:0000259" key="1">
    <source>
        <dbReference type="PROSITE" id="PS51819"/>
    </source>
</evidence>
<comment type="caution">
    <text evidence="2">The sequence shown here is derived from an EMBL/GenBank/DDBJ whole genome shotgun (WGS) entry which is preliminary data.</text>
</comment>
<dbReference type="RefSeq" id="WP_146900148.1">
    <property type="nucleotide sequence ID" value="NZ_BAAARM010000001.1"/>
</dbReference>
<proteinExistence type="predicted"/>
<reference evidence="2 3" key="1">
    <citation type="submission" date="2019-07" db="EMBL/GenBank/DDBJ databases">
        <title>Whole genome shotgun sequence of Cellulomonas aerilata NBRC 106308.</title>
        <authorList>
            <person name="Hosoyama A."/>
            <person name="Uohara A."/>
            <person name="Ohji S."/>
            <person name="Ichikawa N."/>
        </authorList>
    </citation>
    <scope>NUCLEOTIDE SEQUENCE [LARGE SCALE GENOMIC DNA]</scope>
    <source>
        <strain evidence="2 3">NBRC 106308</strain>
    </source>
</reference>
<gene>
    <name evidence="2" type="ORF">CAE01nite_07300</name>
</gene>
<dbReference type="Gene3D" id="3.10.180.10">
    <property type="entry name" value="2,3-Dihydroxybiphenyl 1,2-Dioxygenase, domain 1"/>
    <property type="match status" value="1"/>
</dbReference>
<protein>
    <submittedName>
        <fullName evidence="2">Glyoxalase</fullName>
    </submittedName>
</protein>
<name>A0A512D9B7_9CELL</name>
<dbReference type="AlphaFoldDB" id="A0A512D9B7"/>
<evidence type="ECO:0000313" key="3">
    <source>
        <dbReference type="Proteomes" id="UP000321181"/>
    </source>
</evidence>
<dbReference type="EMBL" id="BJYY01000002">
    <property type="protein sequence ID" value="GEO33005.1"/>
    <property type="molecule type" value="Genomic_DNA"/>
</dbReference>
<dbReference type="PANTHER" id="PTHR35908">
    <property type="entry name" value="HYPOTHETICAL FUSION PROTEIN"/>
    <property type="match status" value="1"/>
</dbReference>
<feature type="domain" description="VOC" evidence="1">
    <location>
        <begin position="4"/>
        <end position="120"/>
    </location>
</feature>
<dbReference type="InterPro" id="IPR029068">
    <property type="entry name" value="Glyas_Bleomycin-R_OHBP_Dase"/>
</dbReference>
<accession>A0A512D9B7</accession>
<dbReference type="Pfam" id="PF18029">
    <property type="entry name" value="Glyoxalase_6"/>
    <property type="match status" value="1"/>
</dbReference>